<keyword evidence="2" id="KW-0732">Signal</keyword>
<evidence type="ECO:0000313" key="4">
    <source>
        <dbReference type="EMBL" id="TQL35993.1"/>
    </source>
</evidence>
<evidence type="ECO:0000256" key="2">
    <source>
        <dbReference type="SAM" id="SignalP"/>
    </source>
</evidence>
<protein>
    <recommendedName>
        <fullName evidence="7">Secreted protein</fullName>
    </recommendedName>
</protein>
<dbReference type="AlphaFoldDB" id="A0A542XK12"/>
<name>A0A542XK12_SALAC</name>
<organism evidence="4 5">
    <name type="scientific">Salinispora arenicola</name>
    <dbReference type="NCBI Taxonomy" id="168697"/>
    <lineage>
        <taxon>Bacteria</taxon>
        <taxon>Bacillati</taxon>
        <taxon>Actinomycetota</taxon>
        <taxon>Actinomycetes</taxon>
        <taxon>Micromonosporales</taxon>
        <taxon>Micromonosporaceae</taxon>
        <taxon>Salinispora</taxon>
    </lineage>
</organism>
<dbReference type="PROSITE" id="PS51257">
    <property type="entry name" value="PROKAR_LIPOPROTEIN"/>
    <property type="match status" value="1"/>
</dbReference>
<evidence type="ECO:0008006" key="7">
    <source>
        <dbReference type="Google" id="ProtNLM"/>
    </source>
</evidence>
<sequence length="138" mass="14270">MSRSRRHPALIVAAGAALLTLAAGCDSQSVAEQPADRPADGRLAEYAECLRAQGIDVPEDLEGARPNRSGQPDRSGRPTDRPTDRPSARPSGSAGAEGRAAADALRPDGVDDVSWQQAQDACAASRPQGGRRGDGQSS</sequence>
<feature type="region of interest" description="Disordered" evidence="1">
    <location>
        <begin position="55"/>
        <end position="138"/>
    </location>
</feature>
<keyword evidence="6" id="KW-1185">Reference proteome</keyword>
<comment type="caution">
    <text evidence="4">The sequence shown here is derived from an EMBL/GenBank/DDBJ whole genome shotgun (WGS) entry which is preliminary data.</text>
</comment>
<evidence type="ECO:0000313" key="5">
    <source>
        <dbReference type="Proteomes" id="UP000315983"/>
    </source>
</evidence>
<feature type="compositionally biased region" description="Low complexity" evidence="1">
    <location>
        <begin position="88"/>
        <end position="104"/>
    </location>
</feature>
<feature type="signal peptide" evidence="2">
    <location>
        <begin position="1"/>
        <end position="22"/>
    </location>
</feature>
<gene>
    <name evidence="4" type="ORF">FB564_1067</name>
    <name evidence="3" type="ORF">Sar04_09790</name>
</gene>
<reference evidence="4 5" key="1">
    <citation type="submission" date="2019-06" db="EMBL/GenBank/DDBJ databases">
        <title>Sequencing the genomes of 1000 actinobacteria strains.</title>
        <authorList>
            <person name="Klenk H.-P."/>
        </authorList>
    </citation>
    <scope>NUCLEOTIDE SEQUENCE [LARGE SCALE GENOMIC DNA]</scope>
    <source>
        <strain evidence="4 5">DSM 44819</strain>
    </source>
</reference>
<reference evidence="3 6" key="2">
    <citation type="submission" date="2021-03" db="EMBL/GenBank/DDBJ databases">
        <title>Whole genome shotgun sequence of Salinispora arenicola NBRC 105043.</title>
        <authorList>
            <person name="Komaki H."/>
            <person name="Tamura T."/>
        </authorList>
    </citation>
    <scope>NUCLEOTIDE SEQUENCE [LARGE SCALE GENOMIC DNA]</scope>
    <source>
        <strain evidence="3 6">NBRC 105043</strain>
    </source>
</reference>
<evidence type="ECO:0000313" key="6">
    <source>
        <dbReference type="Proteomes" id="UP000677457"/>
    </source>
</evidence>
<feature type="compositionally biased region" description="Basic and acidic residues" evidence="1">
    <location>
        <begin position="74"/>
        <end position="87"/>
    </location>
</feature>
<dbReference type="EMBL" id="BOQM01000006">
    <property type="protein sequence ID" value="GIM82951.1"/>
    <property type="molecule type" value="Genomic_DNA"/>
</dbReference>
<proteinExistence type="predicted"/>
<dbReference type="EMBL" id="VFOL01000001">
    <property type="protein sequence ID" value="TQL35993.1"/>
    <property type="molecule type" value="Genomic_DNA"/>
</dbReference>
<dbReference type="Proteomes" id="UP000315983">
    <property type="component" value="Unassembled WGS sequence"/>
</dbReference>
<dbReference type="Proteomes" id="UP000677457">
    <property type="component" value="Unassembled WGS sequence"/>
</dbReference>
<accession>A0A542XK12</accession>
<evidence type="ECO:0000256" key="1">
    <source>
        <dbReference type="SAM" id="MobiDB-lite"/>
    </source>
</evidence>
<feature type="chain" id="PRO_5039195769" description="Secreted protein" evidence="2">
    <location>
        <begin position="23"/>
        <end position="138"/>
    </location>
</feature>
<evidence type="ECO:0000313" key="3">
    <source>
        <dbReference type="EMBL" id="GIM82951.1"/>
    </source>
</evidence>